<name>A0A510WF64_ENTTH</name>
<feature type="transmembrane region" description="Helical" evidence="1">
    <location>
        <begin position="145"/>
        <end position="167"/>
    </location>
</feature>
<feature type="transmembrane region" description="Helical" evidence="1">
    <location>
        <begin position="85"/>
        <end position="103"/>
    </location>
</feature>
<organism evidence="3 4">
    <name type="scientific">Enterococcus thailandicus</name>
    <dbReference type="NCBI Taxonomy" id="417368"/>
    <lineage>
        <taxon>Bacteria</taxon>
        <taxon>Bacillati</taxon>
        <taxon>Bacillota</taxon>
        <taxon>Bacilli</taxon>
        <taxon>Lactobacillales</taxon>
        <taxon>Enterococcaceae</taxon>
        <taxon>Enterococcus</taxon>
    </lineage>
</organism>
<dbReference type="Proteomes" id="UP000321361">
    <property type="component" value="Unassembled WGS sequence"/>
</dbReference>
<dbReference type="GO" id="GO:0042802">
    <property type="term" value="F:identical protein binding"/>
    <property type="evidence" value="ECO:0007669"/>
    <property type="project" value="TreeGrafter"/>
</dbReference>
<accession>A0A510WF64</accession>
<dbReference type="AlphaFoldDB" id="A0A510WF64"/>
<proteinExistence type="predicted"/>
<dbReference type="SUPFAM" id="SSF55874">
    <property type="entry name" value="ATPase domain of HSP90 chaperone/DNA topoisomerase II/histidine kinase"/>
    <property type="match status" value="1"/>
</dbReference>
<sequence>MGIPSFIILAMIVGQLASMLFVLGYFNDELTNKKYLLFCVGIMIVYVLTYMKLDVVSTGMLWLYMCGILLYFRRGYYWSFFSSSLSILLYIFADNLFATGLYMAGLDYDNQVNQVLRLAINTLIYFLFAWIFKKIIIKKYFGNDLILKVSTTIVTLTFMMYFALIVIDRYPSLNEYFGHANAFFIVLYGMLSALICFSIIFVKQAEYEAKEQRNRMNYLIDYSEQIEKNYSELRKFKHDYKNILISLEDYIENDDVTGLKNYFYSSIKGTGTIFDQEILKMASVSHLEIREIKSIIISKLYSAYEQGIRVNIHVPKTIDKISVPSLILVRMLGIILDNAIEESQNVDNPEIELTVTIHNQACLFIISNRCREKIPKLHVLKQANFSTKSQNRGIGLTNLDELVQAQPNVYLETKIDNNQFIQIITIFDKLN</sequence>
<gene>
    <name evidence="3" type="ORF">ETH01_05820</name>
</gene>
<evidence type="ECO:0000259" key="2">
    <source>
        <dbReference type="Pfam" id="PF14501"/>
    </source>
</evidence>
<evidence type="ECO:0000313" key="3">
    <source>
        <dbReference type="EMBL" id="GEK36295.1"/>
    </source>
</evidence>
<dbReference type="OrthoDB" id="1652078at2"/>
<reference evidence="3 4" key="1">
    <citation type="submission" date="2019-07" db="EMBL/GenBank/DDBJ databases">
        <title>Whole genome shotgun sequence of Enterococcus thailandicus NBRC 101867.</title>
        <authorList>
            <person name="Hosoyama A."/>
            <person name="Uohara A."/>
            <person name="Ohji S."/>
            <person name="Ichikawa N."/>
        </authorList>
    </citation>
    <scope>NUCLEOTIDE SEQUENCE [LARGE SCALE GENOMIC DNA]</scope>
    <source>
        <strain evidence="3 4">NBRC 101867</strain>
    </source>
</reference>
<feature type="transmembrane region" description="Helical" evidence="1">
    <location>
        <begin position="115"/>
        <end position="133"/>
    </location>
</feature>
<evidence type="ECO:0000256" key="1">
    <source>
        <dbReference type="SAM" id="Phobius"/>
    </source>
</evidence>
<evidence type="ECO:0000313" key="4">
    <source>
        <dbReference type="Proteomes" id="UP000321361"/>
    </source>
</evidence>
<feature type="transmembrane region" description="Helical" evidence="1">
    <location>
        <begin position="179"/>
        <end position="202"/>
    </location>
</feature>
<feature type="transmembrane region" description="Helical" evidence="1">
    <location>
        <begin position="57"/>
        <end position="73"/>
    </location>
</feature>
<protein>
    <recommendedName>
        <fullName evidence="2">Sensor histidine kinase NatK-like C-terminal domain-containing protein</fullName>
    </recommendedName>
</protein>
<dbReference type="PANTHER" id="PTHR40448:SF1">
    <property type="entry name" value="TWO-COMPONENT SENSOR HISTIDINE KINASE"/>
    <property type="match status" value="1"/>
</dbReference>
<keyword evidence="1" id="KW-0472">Membrane</keyword>
<dbReference type="Pfam" id="PF14501">
    <property type="entry name" value="HATPase_c_5"/>
    <property type="match status" value="1"/>
</dbReference>
<dbReference type="InterPro" id="IPR032834">
    <property type="entry name" value="NatK-like_C"/>
</dbReference>
<comment type="caution">
    <text evidence="3">The sequence shown here is derived from an EMBL/GenBank/DDBJ whole genome shotgun (WGS) entry which is preliminary data.</text>
</comment>
<dbReference type="GeneID" id="77488461"/>
<dbReference type="Gene3D" id="3.30.565.10">
    <property type="entry name" value="Histidine kinase-like ATPase, C-terminal domain"/>
    <property type="match status" value="1"/>
</dbReference>
<dbReference type="RefSeq" id="WP_140444158.1">
    <property type="nucleotide sequence ID" value="NZ_BJUG01000002.1"/>
</dbReference>
<feature type="transmembrane region" description="Helical" evidence="1">
    <location>
        <begin position="35"/>
        <end position="51"/>
    </location>
</feature>
<keyword evidence="1" id="KW-1133">Transmembrane helix</keyword>
<feature type="transmembrane region" description="Helical" evidence="1">
    <location>
        <begin position="6"/>
        <end position="26"/>
    </location>
</feature>
<keyword evidence="1" id="KW-0812">Transmembrane</keyword>
<feature type="domain" description="Sensor histidine kinase NatK-like C-terminal" evidence="2">
    <location>
        <begin position="328"/>
        <end position="426"/>
    </location>
</feature>
<dbReference type="EMBL" id="BJUG01000002">
    <property type="protein sequence ID" value="GEK36295.1"/>
    <property type="molecule type" value="Genomic_DNA"/>
</dbReference>
<dbReference type="InterPro" id="IPR036890">
    <property type="entry name" value="HATPase_C_sf"/>
</dbReference>
<dbReference type="PANTHER" id="PTHR40448">
    <property type="entry name" value="TWO-COMPONENT SENSOR HISTIDINE KINASE"/>
    <property type="match status" value="1"/>
</dbReference>